<protein>
    <recommendedName>
        <fullName evidence="1">DUF6268 domain-containing protein</fullName>
    </recommendedName>
</protein>
<dbReference type="InterPro" id="IPR046235">
    <property type="entry name" value="DUF6268"/>
</dbReference>
<dbReference type="EMBL" id="FNAO01000018">
    <property type="protein sequence ID" value="SDF19586.1"/>
    <property type="molecule type" value="Genomic_DNA"/>
</dbReference>
<dbReference type="STRING" id="641691.SAMN05421636_1182"/>
<dbReference type="AlphaFoldDB" id="A0A1G7J3Y5"/>
<reference evidence="2 3" key="1">
    <citation type="submission" date="2016-10" db="EMBL/GenBank/DDBJ databases">
        <authorList>
            <person name="de Groot N.N."/>
        </authorList>
    </citation>
    <scope>NUCLEOTIDE SEQUENCE [LARGE SCALE GENOMIC DNA]</scope>
    <source>
        <strain evidence="2 3">DSM 23421</strain>
    </source>
</reference>
<name>A0A1G7J3Y5_9FLAO</name>
<dbReference type="OrthoDB" id="1114906at2"/>
<dbReference type="Proteomes" id="UP000199109">
    <property type="component" value="Unassembled WGS sequence"/>
</dbReference>
<evidence type="ECO:0000259" key="1">
    <source>
        <dbReference type="Pfam" id="PF19783"/>
    </source>
</evidence>
<organism evidence="2 3">
    <name type="scientific">Pricia antarctica</name>
    <dbReference type="NCBI Taxonomy" id="641691"/>
    <lineage>
        <taxon>Bacteria</taxon>
        <taxon>Pseudomonadati</taxon>
        <taxon>Bacteroidota</taxon>
        <taxon>Flavobacteriia</taxon>
        <taxon>Flavobacteriales</taxon>
        <taxon>Flavobacteriaceae</taxon>
        <taxon>Pricia</taxon>
    </lineage>
</organism>
<feature type="domain" description="DUF6268" evidence="1">
    <location>
        <begin position="94"/>
        <end position="293"/>
    </location>
</feature>
<evidence type="ECO:0000313" key="3">
    <source>
        <dbReference type="Proteomes" id="UP000199109"/>
    </source>
</evidence>
<dbReference type="Pfam" id="PF19783">
    <property type="entry name" value="DUF6268"/>
    <property type="match status" value="1"/>
</dbReference>
<gene>
    <name evidence="2" type="ORF">SAMN05421636_1182</name>
</gene>
<evidence type="ECO:0000313" key="2">
    <source>
        <dbReference type="EMBL" id="SDF19586.1"/>
    </source>
</evidence>
<dbReference type="RefSeq" id="WP_091874249.1">
    <property type="nucleotide sequence ID" value="NZ_FNAO01000018.1"/>
</dbReference>
<proteinExistence type="predicted"/>
<dbReference type="SUPFAM" id="SSF56935">
    <property type="entry name" value="Porins"/>
    <property type="match status" value="1"/>
</dbReference>
<keyword evidence="3" id="KW-1185">Reference proteome</keyword>
<sequence length="295" mass="33916">MTLPQRLIFLFVFLLFTSISSSQLSDLAKIDYTRLPKGNSDVGYDRFRGLFNYPFKVNEGSFFLVGLDYSKIELSFDSGIDAFDIDAIEDFQLLDLNIGYTFKMNGNWRFGARFTPGFSSNLVKKLSFEDAVFSGDIVFIKDMRHEANIEKPYQLILGVSYSGNRGIPFPLPFISYYRKFHPNWSYKLGIPKSNLQYHLSEKSRFKLVAELDGFTSNIQDGLLVNGDKIADKVNMSIIIGGIRYEYKFTDHLELYFNVSNILSSSATLKDRKNNSIISVNKNNTYYFRTGIRFKI</sequence>
<accession>A0A1G7J3Y5</accession>